<keyword evidence="4" id="KW-0460">Magnesium</keyword>
<organism evidence="10 11">
    <name type="scientific">Cyanidioschyzon merolae (strain NIES-3377 / 10D)</name>
    <name type="common">Unicellular red alga</name>
    <dbReference type="NCBI Taxonomy" id="280699"/>
    <lineage>
        <taxon>Eukaryota</taxon>
        <taxon>Rhodophyta</taxon>
        <taxon>Bangiophyceae</taxon>
        <taxon>Cyanidiales</taxon>
        <taxon>Cyanidiaceae</taxon>
        <taxon>Cyanidioschyzon</taxon>
    </lineage>
</organism>
<keyword evidence="5" id="KW-0413">Isomerase</keyword>
<evidence type="ECO:0000313" key="10">
    <source>
        <dbReference type="EMBL" id="BAM81613.1"/>
    </source>
</evidence>
<dbReference type="AlphaFoldDB" id="M1VJS0"/>
<dbReference type="InterPro" id="IPR005843">
    <property type="entry name" value="A-D-PHexomutase_C"/>
</dbReference>
<evidence type="ECO:0000259" key="6">
    <source>
        <dbReference type="Pfam" id="PF00408"/>
    </source>
</evidence>
<dbReference type="InterPro" id="IPR049022">
    <property type="entry name" value="AMG1_III"/>
</dbReference>
<comment type="similarity">
    <text evidence="2">Belongs to the phosphohexose mutase family.</text>
</comment>
<keyword evidence="3" id="KW-0479">Metal-binding</keyword>
<feature type="domain" description="Phosphoacetylglucosamine mutase AMG1" evidence="9">
    <location>
        <begin position="277"/>
        <end position="379"/>
    </location>
</feature>
<sequence>MDWEAHQLARYLPSWSDTVPEDLQCGAAGLRGSARDHAFDKAAFCCGLAAGFLALRHALDGSKRASTTEARSTLPANKVGHHDDLGAPGLSASVFRTVAVGLMITASHNPPHENGVKFIDTNGGMADPTWIHLAVRLVRASAGPDSLATVLEQVHREKISEARAIRDALCIPVVLLGYDSRSSSPHLASNAQEGARVVLSHYLRATRCSGGETLAFADALLLGMTTTPAMHAVVRAWNESPVDMRESDLSNFRDAFERRPLFLLNRYKSTLVEATRALSEALHLADVEHRALMDHWVVDCANGVGAPLLCELASALRTQCGIQIVCCNQETAQTELLNVQCGADWVQKGNRLPQRWPQTPAGKPERQGASLDGDADRLVCFLADAQGVAMLLDGDQTATLFLDFVLGFLHPEHAYLSQNTCAEAAAGAARKSWRVALVHTVYANGAAVAYWRKRQRELESQRAHHACVIELQIICTWTGVVHLEKEARRFDIGLYFEPNGHGTILFSDALLKSHASTLPLPLRCCARVANQGVGDGIANLLLIATILQWKRWSLVDWATAYYTPLASVYLVERVSDRHQIVTSDYDQRVVEPPELQRSIDRIVASYRSARESVSANESAVAGARIVVRPSGTEDVVRVYAEAHTEADASSLARCVVNEIRRLLGS</sequence>
<dbReference type="GeneID" id="16995712"/>
<feature type="domain" description="Alpha-D-phosphohexomutase C-terminal" evidence="6">
    <location>
        <begin position="622"/>
        <end position="653"/>
    </location>
</feature>
<protein>
    <submittedName>
        <fullName evidence="10">Phosphoacetylglucosamine mutase</fullName>
    </submittedName>
</protein>
<dbReference type="GO" id="GO:0000287">
    <property type="term" value="F:magnesium ion binding"/>
    <property type="evidence" value="ECO:0007669"/>
    <property type="project" value="InterPro"/>
</dbReference>
<evidence type="ECO:0000313" key="11">
    <source>
        <dbReference type="Proteomes" id="UP000007014"/>
    </source>
</evidence>
<dbReference type="InterPro" id="IPR036900">
    <property type="entry name" value="A-D-PHexomutase_C_sf"/>
</dbReference>
<dbReference type="GO" id="GO:0006048">
    <property type="term" value="P:UDP-N-acetylglucosamine biosynthetic process"/>
    <property type="evidence" value="ECO:0007669"/>
    <property type="project" value="TreeGrafter"/>
</dbReference>
<dbReference type="STRING" id="280699.M1VJS0"/>
<dbReference type="Gramene" id="CMO272CT">
    <property type="protein sequence ID" value="CMO272CT"/>
    <property type="gene ID" value="CMO272C"/>
</dbReference>
<dbReference type="Pfam" id="PF21405">
    <property type="entry name" value="AMG1_II"/>
    <property type="match status" value="1"/>
</dbReference>
<dbReference type="Gene3D" id="3.30.310.50">
    <property type="entry name" value="Alpha-D-phosphohexomutase, C-terminal domain"/>
    <property type="match status" value="1"/>
</dbReference>
<proteinExistence type="inferred from homology"/>
<reference evidence="10 11" key="1">
    <citation type="journal article" date="2004" name="Nature">
        <title>Genome sequence of the ultrasmall unicellular red alga Cyanidioschyzon merolae 10D.</title>
        <authorList>
            <person name="Matsuzaki M."/>
            <person name="Misumi O."/>
            <person name="Shin-i T."/>
            <person name="Maruyama S."/>
            <person name="Takahara M."/>
            <person name="Miyagishima S."/>
            <person name="Mori T."/>
            <person name="Nishida K."/>
            <person name="Yagisawa F."/>
            <person name="Nishida K."/>
            <person name="Yoshida Y."/>
            <person name="Nishimura Y."/>
            <person name="Nakao S."/>
            <person name="Kobayashi T."/>
            <person name="Momoyama Y."/>
            <person name="Higashiyama T."/>
            <person name="Minoda A."/>
            <person name="Sano M."/>
            <person name="Nomoto H."/>
            <person name="Oishi K."/>
            <person name="Hayashi H."/>
            <person name="Ohta F."/>
            <person name="Nishizaka S."/>
            <person name="Haga S."/>
            <person name="Miura S."/>
            <person name="Morishita T."/>
            <person name="Kabeya Y."/>
            <person name="Terasawa K."/>
            <person name="Suzuki Y."/>
            <person name="Ishii Y."/>
            <person name="Asakawa S."/>
            <person name="Takano H."/>
            <person name="Ohta N."/>
            <person name="Kuroiwa H."/>
            <person name="Tanaka K."/>
            <person name="Shimizu N."/>
            <person name="Sugano S."/>
            <person name="Sato N."/>
            <person name="Nozaki H."/>
            <person name="Ogasawara N."/>
            <person name="Kohara Y."/>
            <person name="Kuroiwa T."/>
        </authorList>
    </citation>
    <scope>NUCLEOTIDE SEQUENCE [LARGE SCALE GENOMIC DNA]</scope>
    <source>
        <strain evidence="10 11">10D</strain>
    </source>
</reference>
<dbReference type="RefSeq" id="XP_005537649.1">
    <property type="nucleotide sequence ID" value="XM_005537592.1"/>
</dbReference>
<feature type="domain" description="Phosphoacetylglucosamine mutase AMG1" evidence="8">
    <location>
        <begin position="429"/>
        <end position="552"/>
    </location>
</feature>
<dbReference type="Gene3D" id="3.40.120.10">
    <property type="entry name" value="Alpha-D-Glucose-1,6-Bisphosphate, subunit A, domain 3"/>
    <property type="match status" value="2"/>
</dbReference>
<dbReference type="HOGENOM" id="CLU_022890_1_0_1"/>
<gene>
    <name evidence="10" type="ORF">CYME_CMO272C</name>
</gene>
<feature type="domain" description="Alpha-D-phosphohexomutase alpha/beta/alpha" evidence="7">
    <location>
        <begin position="88"/>
        <end position="128"/>
    </location>
</feature>
<dbReference type="Proteomes" id="UP000007014">
    <property type="component" value="Chromosome 15"/>
</dbReference>
<dbReference type="Pfam" id="PF21404">
    <property type="entry name" value="AMG1_III"/>
    <property type="match status" value="1"/>
</dbReference>
<dbReference type="InterPro" id="IPR016055">
    <property type="entry name" value="A-D-PHexomutase_a/b/a-I/II/III"/>
</dbReference>
<dbReference type="GO" id="GO:0005975">
    <property type="term" value="P:carbohydrate metabolic process"/>
    <property type="evidence" value="ECO:0007669"/>
    <property type="project" value="InterPro"/>
</dbReference>
<dbReference type="eggNOG" id="KOG2537">
    <property type="taxonomic scope" value="Eukaryota"/>
</dbReference>
<dbReference type="PROSITE" id="PS00710">
    <property type="entry name" value="PGM_PMM"/>
    <property type="match status" value="1"/>
</dbReference>
<evidence type="ECO:0000256" key="2">
    <source>
        <dbReference type="ARBA" id="ARBA00010231"/>
    </source>
</evidence>
<dbReference type="SUPFAM" id="SSF55957">
    <property type="entry name" value="Phosphoglucomutase, C-terminal domain"/>
    <property type="match status" value="1"/>
</dbReference>
<evidence type="ECO:0000259" key="7">
    <source>
        <dbReference type="Pfam" id="PF02878"/>
    </source>
</evidence>
<evidence type="ECO:0000256" key="4">
    <source>
        <dbReference type="ARBA" id="ARBA00022842"/>
    </source>
</evidence>
<reference evidence="10 11" key="2">
    <citation type="journal article" date="2007" name="BMC Biol.">
        <title>A 100%-complete sequence reveals unusually simple genomic features in the hot-spring red alga Cyanidioschyzon merolae.</title>
        <authorList>
            <person name="Nozaki H."/>
            <person name="Takano H."/>
            <person name="Misumi O."/>
            <person name="Terasawa K."/>
            <person name="Matsuzaki M."/>
            <person name="Maruyama S."/>
            <person name="Nishida K."/>
            <person name="Yagisawa F."/>
            <person name="Yoshida Y."/>
            <person name="Fujiwara T."/>
            <person name="Takio S."/>
            <person name="Tamura K."/>
            <person name="Chung S.J."/>
            <person name="Nakamura S."/>
            <person name="Kuroiwa H."/>
            <person name="Tanaka K."/>
            <person name="Sato N."/>
            <person name="Kuroiwa T."/>
        </authorList>
    </citation>
    <scope>NUCLEOTIDE SEQUENCE [LARGE SCALE GENOMIC DNA]</scope>
    <source>
        <strain evidence="10 11">10D</strain>
    </source>
</reference>
<dbReference type="OrthoDB" id="1928at2759"/>
<evidence type="ECO:0000259" key="9">
    <source>
        <dbReference type="Pfam" id="PF21405"/>
    </source>
</evidence>
<dbReference type="InterPro" id="IPR005844">
    <property type="entry name" value="A-D-PHexomutase_a/b/a-I"/>
</dbReference>
<dbReference type="PANTHER" id="PTHR45955">
    <property type="entry name" value="PHOSPHOACETYLGLUCOSAMINE MUTASE"/>
    <property type="match status" value="1"/>
</dbReference>
<dbReference type="OMA" id="WEAYATK"/>
<dbReference type="InterPro" id="IPR016066">
    <property type="entry name" value="A-D-PHexomutase_CS"/>
</dbReference>
<evidence type="ECO:0000259" key="8">
    <source>
        <dbReference type="Pfam" id="PF21404"/>
    </source>
</evidence>
<keyword evidence="11" id="KW-1185">Reference proteome</keyword>
<dbReference type="KEGG" id="cme:CYME_CMO272C"/>
<dbReference type="GO" id="GO:0004610">
    <property type="term" value="F:phosphoacetylglucosamine mutase activity"/>
    <property type="evidence" value="ECO:0007669"/>
    <property type="project" value="TreeGrafter"/>
</dbReference>
<evidence type="ECO:0000256" key="1">
    <source>
        <dbReference type="ARBA" id="ARBA00001946"/>
    </source>
</evidence>
<accession>M1VJS0</accession>
<evidence type="ECO:0000256" key="5">
    <source>
        <dbReference type="ARBA" id="ARBA00023235"/>
    </source>
</evidence>
<dbReference type="Pfam" id="PF02878">
    <property type="entry name" value="PGM_PMM_I"/>
    <property type="match status" value="1"/>
</dbReference>
<comment type="cofactor">
    <cofactor evidence="1">
        <name>Mg(2+)</name>
        <dbReference type="ChEBI" id="CHEBI:18420"/>
    </cofactor>
</comment>
<dbReference type="SUPFAM" id="SSF53738">
    <property type="entry name" value="Phosphoglucomutase, first 3 domains"/>
    <property type="match status" value="2"/>
</dbReference>
<dbReference type="EMBL" id="AP006497">
    <property type="protein sequence ID" value="BAM81613.1"/>
    <property type="molecule type" value="Genomic_DNA"/>
</dbReference>
<name>M1VJS0_CYAM1</name>
<dbReference type="PANTHER" id="PTHR45955:SF1">
    <property type="entry name" value="PHOSPHOACETYLGLUCOSAMINE MUTASE"/>
    <property type="match status" value="1"/>
</dbReference>
<dbReference type="Pfam" id="PF00408">
    <property type="entry name" value="PGM_PMM_IV"/>
    <property type="match status" value="1"/>
</dbReference>
<dbReference type="InterPro" id="IPR049023">
    <property type="entry name" value="AMG1_II"/>
</dbReference>
<evidence type="ECO:0000256" key="3">
    <source>
        <dbReference type="ARBA" id="ARBA00022723"/>
    </source>
</evidence>